<dbReference type="EMBL" id="JAOTEM010000004">
    <property type="protein sequence ID" value="MCU7618482.1"/>
    <property type="molecule type" value="Genomic_DNA"/>
</dbReference>
<dbReference type="InterPro" id="IPR052906">
    <property type="entry name" value="Type_IV_Methyl-Rstrct_Enzyme"/>
</dbReference>
<proteinExistence type="predicted"/>
<dbReference type="GO" id="GO:0004519">
    <property type="term" value="F:endonuclease activity"/>
    <property type="evidence" value="ECO:0007669"/>
    <property type="project" value="UniProtKB-KW"/>
</dbReference>
<dbReference type="Proteomes" id="UP001208649">
    <property type="component" value="Unassembled WGS sequence"/>
</dbReference>
<keyword evidence="2" id="KW-0255">Endonuclease</keyword>
<comment type="caution">
    <text evidence="2">The sequence shown here is derived from an EMBL/GenBank/DDBJ whole genome shotgun (WGS) entry which is preliminary data.</text>
</comment>
<keyword evidence="2" id="KW-0378">Hydrolase</keyword>
<dbReference type="InterPro" id="IPR011335">
    <property type="entry name" value="Restrct_endonuc-II-like"/>
</dbReference>
<feature type="domain" description="Restriction endonuclease type IV Mrr" evidence="1">
    <location>
        <begin position="177"/>
        <end position="294"/>
    </location>
</feature>
<protein>
    <submittedName>
        <fullName evidence="2">Restriction endonuclease</fullName>
    </submittedName>
</protein>
<dbReference type="PANTHER" id="PTHR30015">
    <property type="entry name" value="MRR RESTRICTION SYSTEM PROTEIN"/>
    <property type="match status" value="1"/>
</dbReference>
<keyword evidence="2" id="KW-0540">Nuclease</keyword>
<organism evidence="2 3">
    <name type="scientific">Chryseobacterium edaphi</name>
    <dbReference type="NCBI Taxonomy" id="2976532"/>
    <lineage>
        <taxon>Bacteria</taxon>
        <taxon>Pseudomonadati</taxon>
        <taxon>Bacteroidota</taxon>
        <taxon>Flavobacteriia</taxon>
        <taxon>Flavobacteriales</taxon>
        <taxon>Weeksellaceae</taxon>
        <taxon>Chryseobacterium group</taxon>
        <taxon>Chryseobacterium</taxon>
    </lineage>
</organism>
<dbReference type="PANTHER" id="PTHR30015:SF7">
    <property type="entry name" value="TYPE IV METHYL-DIRECTED RESTRICTION ENZYME ECOKMRR"/>
    <property type="match status" value="1"/>
</dbReference>
<keyword evidence="3" id="KW-1185">Reference proteome</keyword>
<dbReference type="RefSeq" id="WP_263003995.1">
    <property type="nucleotide sequence ID" value="NZ_JAOTEM010000004.1"/>
</dbReference>
<dbReference type="InterPro" id="IPR007560">
    <property type="entry name" value="Restrct_endonuc_IV_Mrr"/>
</dbReference>
<dbReference type="Pfam" id="PF04471">
    <property type="entry name" value="Mrr_cat"/>
    <property type="match status" value="2"/>
</dbReference>
<evidence type="ECO:0000313" key="2">
    <source>
        <dbReference type="EMBL" id="MCU7618482.1"/>
    </source>
</evidence>
<evidence type="ECO:0000313" key="3">
    <source>
        <dbReference type="Proteomes" id="UP001208649"/>
    </source>
</evidence>
<feature type="domain" description="Restriction endonuclease type IV Mrr" evidence="1">
    <location>
        <begin position="33"/>
        <end position="139"/>
    </location>
</feature>
<gene>
    <name evidence="2" type="ORF">NZ698_14875</name>
</gene>
<reference evidence="3" key="1">
    <citation type="submission" date="2023-07" db="EMBL/GenBank/DDBJ databases">
        <title>Chryseobacterium sp. strain PBS4-4 Genome sequencing and assembly.</title>
        <authorList>
            <person name="Jung Y."/>
        </authorList>
    </citation>
    <scope>NUCLEOTIDE SEQUENCE [LARGE SCALE GENOMIC DNA]</scope>
    <source>
        <strain evidence="3">PBS4-4</strain>
    </source>
</reference>
<dbReference type="Gene3D" id="3.40.1350.10">
    <property type="match status" value="1"/>
</dbReference>
<name>A0ABT2WB22_9FLAO</name>
<evidence type="ECO:0000259" key="1">
    <source>
        <dbReference type="Pfam" id="PF04471"/>
    </source>
</evidence>
<sequence length="320" mass="37086">MMTPTKKDELIRDTLVLENSITSPRDDREICFTFHQVISKLLSNDGFTTILNPSPDTSNFDFMCIKQDSRERICISLQNSTKSVKEDRVHERVSFAFNYPYDRIILFAPKGFTSACYRFVNIADPLKVELLNLDDLKSWTSKIEIEADLNSLEYEDIIKIVSKTFIEKIAQDSNYLLKLEWRELEKTITEIFEGLAFDVVLTPPSKDGGKDIILEINKKGTLVKYLVEVKHWRSQKQVGHKYVKDFLKVICNEKRESGLLLSTYGFTSNAFEGLTELERKKIRFGNEEKIVSLCKTYLKVKSGIWTPLQDLQETLFDKTF</sequence>
<dbReference type="SUPFAM" id="SSF52980">
    <property type="entry name" value="Restriction endonuclease-like"/>
    <property type="match status" value="2"/>
</dbReference>
<accession>A0ABT2WB22</accession>
<dbReference type="InterPro" id="IPR011856">
    <property type="entry name" value="tRNA_endonuc-like_dom_sf"/>
</dbReference>